<keyword evidence="7" id="KW-1185">Reference proteome</keyword>
<dbReference type="AlphaFoldDB" id="A0A9W8A979"/>
<feature type="region of interest" description="Disordered" evidence="4">
    <location>
        <begin position="328"/>
        <end position="348"/>
    </location>
</feature>
<dbReference type="InterPro" id="IPR002654">
    <property type="entry name" value="Glyco_trans_25"/>
</dbReference>
<feature type="compositionally biased region" description="Low complexity" evidence="4">
    <location>
        <begin position="74"/>
        <end position="84"/>
    </location>
</feature>
<comment type="caution">
    <text evidence="6">The sequence shown here is derived from an EMBL/GenBank/DDBJ whole genome shotgun (WGS) entry which is preliminary data.</text>
</comment>
<evidence type="ECO:0000313" key="7">
    <source>
        <dbReference type="Proteomes" id="UP001150569"/>
    </source>
</evidence>
<gene>
    <name evidence="6" type="ORF">IWQ60_004011</name>
</gene>
<keyword evidence="2" id="KW-0328">Glycosyltransferase</keyword>
<dbReference type="PANTHER" id="PTHR10730:SF53">
    <property type="entry name" value="GLYCOSYLTRANSFERASE 25 FAMILY MEMBER"/>
    <property type="match status" value="1"/>
</dbReference>
<dbReference type="PANTHER" id="PTHR10730">
    <property type="entry name" value="PROCOLLAGEN-LYSINE,2-OXOGLUTARATE 5-DIOXYGENASE/GLYCOSYLTRANSFERASE 25 FAMILY MEMBER"/>
    <property type="match status" value="1"/>
</dbReference>
<comment type="similarity">
    <text evidence="1">Belongs to the glycosyltransferase 25 family.</text>
</comment>
<dbReference type="EMBL" id="JANBPT010000183">
    <property type="protein sequence ID" value="KAJ1926201.1"/>
    <property type="molecule type" value="Genomic_DNA"/>
</dbReference>
<evidence type="ECO:0000256" key="4">
    <source>
        <dbReference type="SAM" id="MobiDB-lite"/>
    </source>
</evidence>
<keyword evidence="3" id="KW-0808">Transferase</keyword>
<protein>
    <recommendedName>
        <fullName evidence="5">Glycosyl transferase family 25 domain-containing protein</fullName>
    </recommendedName>
</protein>
<dbReference type="GO" id="GO:0016740">
    <property type="term" value="F:transferase activity"/>
    <property type="evidence" value="ECO:0007669"/>
    <property type="project" value="UniProtKB-KW"/>
</dbReference>
<sequence length="381" mass="41743">MGYESGLLASHSTKLPRASRHVTYPRLVALAALALLLIWTWSSNSVLRSPIESGRSAPETQQKKASFVVRPHGEAASEPAPAPAVVPQAPVGAPAPTPVASAPRLSTTNISRPAPAVPVQAPVPEPIPAHDNKMGFDDIYVINLKHRTDRRARMLLQADFLDLEFNFFEASTPETVGFVPPNPSRQKGMTPHRLACWRSHMNVYMDIVARNLSHALIVEDDVNFDLSVPSVVPRALAKINSLGDWDVFYVGHCSLTERTKPAVDAGLNLYPTNAPYCAHAYAVSRRGARRLLHHMRSAPAAVDLLQVGLHNAKLLHSYSLDPPLVVQPRDPDDPSDIPDSTAVPKNQVLKDSTYDAMVDYIHQGGSRDRYFKTLDKPKAEP</sequence>
<dbReference type="OrthoDB" id="686384at2759"/>
<evidence type="ECO:0000313" key="6">
    <source>
        <dbReference type="EMBL" id="KAJ1926201.1"/>
    </source>
</evidence>
<feature type="domain" description="Glycosyl transferase family 25" evidence="5">
    <location>
        <begin position="138"/>
        <end position="304"/>
    </location>
</feature>
<evidence type="ECO:0000256" key="3">
    <source>
        <dbReference type="ARBA" id="ARBA00022679"/>
    </source>
</evidence>
<name>A0A9W8A979_9FUNG</name>
<evidence type="ECO:0000259" key="5">
    <source>
        <dbReference type="Pfam" id="PF01755"/>
    </source>
</evidence>
<dbReference type="InterPro" id="IPR050757">
    <property type="entry name" value="Collagen_mod_GT25"/>
</dbReference>
<feature type="region of interest" description="Disordered" evidence="4">
    <location>
        <begin position="51"/>
        <end position="84"/>
    </location>
</feature>
<evidence type="ECO:0000256" key="2">
    <source>
        <dbReference type="ARBA" id="ARBA00022676"/>
    </source>
</evidence>
<organism evidence="6 7">
    <name type="scientific">Tieghemiomyces parasiticus</name>
    <dbReference type="NCBI Taxonomy" id="78921"/>
    <lineage>
        <taxon>Eukaryota</taxon>
        <taxon>Fungi</taxon>
        <taxon>Fungi incertae sedis</taxon>
        <taxon>Zoopagomycota</taxon>
        <taxon>Kickxellomycotina</taxon>
        <taxon>Dimargaritomycetes</taxon>
        <taxon>Dimargaritales</taxon>
        <taxon>Dimargaritaceae</taxon>
        <taxon>Tieghemiomyces</taxon>
    </lineage>
</organism>
<dbReference type="Pfam" id="PF01755">
    <property type="entry name" value="Glyco_transf_25"/>
    <property type="match status" value="1"/>
</dbReference>
<dbReference type="Proteomes" id="UP001150569">
    <property type="component" value="Unassembled WGS sequence"/>
</dbReference>
<proteinExistence type="inferred from homology"/>
<reference evidence="6" key="1">
    <citation type="submission" date="2022-07" db="EMBL/GenBank/DDBJ databases">
        <title>Phylogenomic reconstructions and comparative analyses of Kickxellomycotina fungi.</title>
        <authorList>
            <person name="Reynolds N.K."/>
            <person name="Stajich J.E."/>
            <person name="Barry K."/>
            <person name="Grigoriev I.V."/>
            <person name="Crous P."/>
            <person name="Smith M.E."/>
        </authorList>
    </citation>
    <scope>NUCLEOTIDE SEQUENCE</scope>
    <source>
        <strain evidence="6">RSA 861</strain>
    </source>
</reference>
<dbReference type="CDD" id="cd06532">
    <property type="entry name" value="Glyco_transf_25"/>
    <property type="match status" value="1"/>
</dbReference>
<accession>A0A9W8A979</accession>
<evidence type="ECO:0000256" key="1">
    <source>
        <dbReference type="ARBA" id="ARBA00006721"/>
    </source>
</evidence>